<sequence length="190" mass="21584">MNTSERIVEAYFRHCLDCFTMTDVKVAAGNNRQLDLVALRFKTGESYHVETSVKIAGFCPDLTKLETAFEHKFFGTPKKNEKPTGDHALGKDYRPAVNRAYKRLGLTPSKVQRVYVCWAVKGPNETELAAFCRSFSRRYHLGKNPIQVWSFRDRILPELTAAVGTSNYDDDALRTLSLLGAAERQKGRKY</sequence>
<proteinExistence type="predicted"/>
<dbReference type="Proteomes" id="UP000318995">
    <property type="component" value="Unassembled WGS sequence"/>
</dbReference>
<accession>A0A5C5WCI5</accession>
<keyword evidence="2" id="KW-1185">Reference proteome</keyword>
<organism evidence="1 2">
    <name type="scientific">Botrimarina hoheduenensis</name>
    <dbReference type="NCBI Taxonomy" id="2528000"/>
    <lineage>
        <taxon>Bacteria</taxon>
        <taxon>Pseudomonadati</taxon>
        <taxon>Planctomycetota</taxon>
        <taxon>Planctomycetia</taxon>
        <taxon>Pirellulales</taxon>
        <taxon>Lacipirellulaceae</taxon>
        <taxon>Botrimarina</taxon>
    </lineage>
</organism>
<comment type="caution">
    <text evidence="1">The sequence shown here is derived from an EMBL/GenBank/DDBJ whole genome shotgun (WGS) entry which is preliminary data.</text>
</comment>
<dbReference type="EMBL" id="SJPH01000002">
    <property type="protein sequence ID" value="TWT47382.1"/>
    <property type="molecule type" value="Genomic_DNA"/>
</dbReference>
<evidence type="ECO:0000313" key="1">
    <source>
        <dbReference type="EMBL" id="TWT47382.1"/>
    </source>
</evidence>
<reference evidence="1 2" key="1">
    <citation type="submission" date="2019-02" db="EMBL/GenBank/DDBJ databases">
        <title>Deep-cultivation of Planctomycetes and their phenomic and genomic characterization uncovers novel biology.</title>
        <authorList>
            <person name="Wiegand S."/>
            <person name="Jogler M."/>
            <person name="Boedeker C."/>
            <person name="Pinto D."/>
            <person name="Vollmers J."/>
            <person name="Rivas-Marin E."/>
            <person name="Kohn T."/>
            <person name="Peeters S.H."/>
            <person name="Heuer A."/>
            <person name="Rast P."/>
            <person name="Oberbeckmann S."/>
            <person name="Bunk B."/>
            <person name="Jeske O."/>
            <person name="Meyerdierks A."/>
            <person name="Storesund J.E."/>
            <person name="Kallscheuer N."/>
            <person name="Luecker S."/>
            <person name="Lage O.M."/>
            <person name="Pohl T."/>
            <person name="Merkel B.J."/>
            <person name="Hornburger P."/>
            <person name="Mueller R.-W."/>
            <person name="Bruemmer F."/>
            <person name="Labrenz M."/>
            <person name="Spormann A.M."/>
            <person name="Op Den Camp H."/>
            <person name="Overmann J."/>
            <person name="Amann R."/>
            <person name="Jetten M.S.M."/>
            <person name="Mascher T."/>
            <person name="Medema M.H."/>
            <person name="Devos D.P."/>
            <person name="Kaster A.-K."/>
            <person name="Ovreas L."/>
            <person name="Rohde M."/>
            <person name="Galperin M.Y."/>
            <person name="Jogler C."/>
        </authorList>
    </citation>
    <scope>NUCLEOTIDE SEQUENCE [LARGE SCALE GENOMIC DNA]</scope>
    <source>
        <strain evidence="1 2">Pla111</strain>
    </source>
</reference>
<evidence type="ECO:0000313" key="2">
    <source>
        <dbReference type="Proteomes" id="UP000318995"/>
    </source>
</evidence>
<name>A0A5C5WCI5_9BACT</name>
<dbReference type="OrthoDB" id="9553700at2"/>
<protein>
    <submittedName>
        <fullName evidence="1">Uncharacterized protein</fullName>
    </submittedName>
</protein>
<dbReference type="AlphaFoldDB" id="A0A5C5WCI5"/>
<gene>
    <name evidence="1" type="ORF">Pla111_09950</name>
</gene>
<dbReference type="RefSeq" id="WP_146571954.1">
    <property type="nucleotide sequence ID" value="NZ_SJPH01000002.1"/>
</dbReference>